<organism evidence="1 2">
    <name type="scientific">Geobacter sulfurreducens (strain ATCC 51573 / DSM 12127 / PCA)</name>
    <dbReference type="NCBI Taxonomy" id="243231"/>
    <lineage>
        <taxon>Bacteria</taxon>
        <taxon>Pseudomonadati</taxon>
        <taxon>Thermodesulfobacteriota</taxon>
        <taxon>Desulfuromonadia</taxon>
        <taxon>Geobacterales</taxon>
        <taxon>Geobacteraceae</taxon>
        <taxon>Geobacter</taxon>
    </lineage>
</organism>
<dbReference type="InParanoid" id="Q749Z5"/>
<dbReference type="EMBL" id="AE017180">
    <property type="protein sequence ID" value="AAR35969.1"/>
    <property type="molecule type" value="Genomic_DNA"/>
</dbReference>
<dbReference type="Proteomes" id="UP000000577">
    <property type="component" value="Chromosome"/>
</dbReference>
<sequence length="224" mass="24898">MSKKSSYIALLTIVLLFQGCAALTSNPYYKPSTAESAEGSADRGGALFIRFGGTNSLTVNKPEVEVSVRSNGTGVYYPMAMGPVLPVIPTFMTAPDKAPPTALLEIYLRPLRENITFNPMLVKIRNSKGIEVFPTSYINSHARAFTFYNGKEITSETKEIVLNKGSRYCFVLEYDMRDSPDWDLHMTISGLRAEGKEVPTPEFKFERGSAFYLIWGGRGKYCSQ</sequence>
<proteinExistence type="predicted"/>
<dbReference type="HOGENOM" id="CLU_1233587_0_0_7"/>
<gene>
    <name evidence="1" type="ordered locus">GSU2596</name>
</gene>
<reference evidence="1 2" key="2">
    <citation type="journal article" date="2012" name="BMC Genomics">
        <title>Comparative genomic analysis of Geobacter sulfurreducens KN400, a strain with enhanced capacity for extracellular electron transfer and electricity production.</title>
        <authorList>
            <person name="Butler J.E."/>
            <person name="Young N.D."/>
            <person name="Aklujkar M."/>
            <person name="Lovley D.R."/>
        </authorList>
    </citation>
    <scope>NUCLEOTIDE SEQUENCE [LARGE SCALE GENOMIC DNA]</scope>
    <source>
        <strain evidence="2">ATCC 51573 / DSM 12127 / PCA</strain>
    </source>
</reference>
<evidence type="ECO:0000313" key="1">
    <source>
        <dbReference type="EMBL" id="AAR35969.1"/>
    </source>
</evidence>
<dbReference type="KEGG" id="gsu:GSU2596"/>
<name>Q749Z5_GEOSL</name>
<accession>Q749Z5</accession>
<reference evidence="1 2" key="1">
    <citation type="journal article" date="2003" name="Science">
        <title>Genome of Geobacter sulfurreducens: metal reduction in subsurface environments.</title>
        <authorList>
            <person name="Methe B.A."/>
            <person name="Nelson K.E."/>
            <person name="Eisen J.A."/>
            <person name="Paulsen I.T."/>
            <person name="Nelson W."/>
            <person name="Heidelberg J.F."/>
            <person name="Wu D."/>
            <person name="Wu M."/>
            <person name="Ward N."/>
            <person name="Beanan M.J."/>
            <person name="Dodson R.J."/>
            <person name="Madupu R."/>
            <person name="Brinkac L.M."/>
            <person name="Daugherty S.C."/>
            <person name="DeBoy R.T."/>
            <person name="Durkin A.S."/>
            <person name="Gwinn M."/>
            <person name="Kolonay J.F."/>
            <person name="Sullivan S.A."/>
            <person name="Haft D.H."/>
            <person name="Selengut J."/>
            <person name="Davidsen T.M."/>
            <person name="Zafar N."/>
            <person name="White O."/>
            <person name="Tran B."/>
            <person name="Romero C."/>
            <person name="Forberger H.A."/>
            <person name="Weidman J."/>
            <person name="Khouri H."/>
            <person name="Feldblyum T.V."/>
            <person name="Utterback T.R."/>
            <person name="Van Aken S.E."/>
            <person name="Lovley D.R."/>
            <person name="Fraser C.M."/>
        </authorList>
    </citation>
    <scope>NUCLEOTIDE SEQUENCE [LARGE SCALE GENOMIC DNA]</scope>
    <source>
        <strain evidence="2">ATCC 51573 / DSM 12127 / PCA</strain>
    </source>
</reference>
<evidence type="ECO:0000313" key="2">
    <source>
        <dbReference type="Proteomes" id="UP000000577"/>
    </source>
</evidence>
<dbReference type="RefSeq" id="WP_010943234.1">
    <property type="nucleotide sequence ID" value="NC_002939.5"/>
</dbReference>
<keyword evidence="2" id="KW-1185">Reference proteome</keyword>
<protein>
    <submittedName>
        <fullName evidence="1">Lipoprotein, putative</fullName>
    </submittedName>
</protein>
<dbReference type="STRING" id="243231.GSU2596"/>
<dbReference type="EnsemblBacteria" id="AAR35969">
    <property type="protein sequence ID" value="AAR35969"/>
    <property type="gene ID" value="GSU2596"/>
</dbReference>
<dbReference type="AlphaFoldDB" id="Q749Z5"/>
<dbReference type="PROSITE" id="PS51257">
    <property type="entry name" value="PROKAR_LIPOPROTEIN"/>
    <property type="match status" value="1"/>
</dbReference>
<keyword evidence="1" id="KW-0449">Lipoprotein</keyword>